<dbReference type="Proteomes" id="UP000238426">
    <property type="component" value="Unassembled WGS sequence"/>
</dbReference>
<gene>
    <name evidence="2" type="ORF">C7H52_09540</name>
</gene>
<accession>A0A2T1N9I2</accession>
<evidence type="ECO:0000313" key="2">
    <source>
        <dbReference type="EMBL" id="PSG88531.1"/>
    </source>
</evidence>
<evidence type="ECO:0008006" key="4">
    <source>
        <dbReference type="Google" id="ProtNLM"/>
    </source>
</evidence>
<proteinExistence type="predicted"/>
<keyword evidence="1" id="KW-0732">Signal</keyword>
<keyword evidence="3" id="KW-1185">Reference proteome</keyword>
<dbReference type="EMBL" id="PXOQ01000009">
    <property type="protein sequence ID" value="PSG88531.1"/>
    <property type="molecule type" value="Genomic_DNA"/>
</dbReference>
<feature type="chain" id="PRO_5015412620" description="Lipocalin-like domain-containing protein" evidence="1">
    <location>
        <begin position="32"/>
        <end position="171"/>
    </location>
</feature>
<reference evidence="2 3" key="1">
    <citation type="submission" date="2018-03" db="EMBL/GenBank/DDBJ databases">
        <title>Mesoflavibacter sp. HG37 and Mesoflavibacter sp. HG96 sp.nov., two marine bacteria isolated from seawater of Western Pacific Ocean.</title>
        <authorList>
            <person name="Cheng H."/>
            <person name="Wu Y.-H."/>
            <person name="Guo L.-L."/>
            <person name="Xu X.-W."/>
        </authorList>
    </citation>
    <scope>NUCLEOTIDE SEQUENCE [LARGE SCALE GENOMIC DNA]</scope>
    <source>
        <strain evidence="2 3">KCTC 32269</strain>
    </source>
</reference>
<dbReference type="PROSITE" id="PS51257">
    <property type="entry name" value="PROKAR_LIPOPROTEIN"/>
    <property type="match status" value="1"/>
</dbReference>
<sequence>MKPFNYKKFYFDKIMKKTALLILFLSLLIFACKNNNKQESKQMVLEKNYDWLLGKWERDSNDSLKQTFEIWTKTDATYNGHGFILEQKDTVWEEQMTLKEKNGVWELSVKTPGQNDAVSFKETSYTDSTFVVENIKHDFPKKIKYWKQNNILNAEVSSDEATIDFKFKPVL</sequence>
<name>A0A2T1N9I2_9FLAO</name>
<dbReference type="AlphaFoldDB" id="A0A2T1N9I2"/>
<organism evidence="2 3">
    <name type="scientific">Aurantibacter aestuarii</name>
    <dbReference type="NCBI Taxonomy" id="1266046"/>
    <lineage>
        <taxon>Bacteria</taxon>
        <taxon>Pseudomonadati</taxon>
        <taxon>Bacteroidota</taxon>
        <taxon>Flavobacteriia</taxon>
        <taxon>Flavobacteriales</taxon>
        <taxon>Flavobacteriaceae</taxon>
        <taxon>Aurantibacter</taxon>
    </lineage>
</organism>
<evidence type="ECO:0000256" key="1">
    <source>
        <dbReference type="SAM" id="SignalP"/>
    </source>
</evidence>
<comment type="caution">
    <text evidence="2">The sequence shown here is derived from an EMBL/GenBank/DDBJ whole genome shotgun (WGS) entry which is preliminary data.</text>
</comment>
<feature type="signal peptide" evidence="1">
    <location>
        <begin position="1"/>
        <end position="31"/>
    </location>
</feature>
<protein>
    <recommendedName>
        <fullName evidence="4">Lipocalin-like domain-containing protein</fullName>
    </recommendedName>
</protein>
<evidence type="ECO:0000313" key="3">
    <source>
        <dbReference type="Proteomes" id="UP000238426"/>
    </source>
</evidence>